<evidence type="ECO:0000256" key="4">
    <source>
        <dbReference type="ARBA" id="ARBA00022989"/>
    </source>
</evidence>
<sequence length="221" mass="23485">MESLRKLALTTFAITPSGALSPGPLSASAAAVGVALGPWGGFLIALGHMAVELPYVALLHRFAGLMRKSLGRLKVPMNLTIVAFLLFFSGLLFMDSMALLRGEAPAGGFRSAEPFEAFAIGATLTGLNAYFLAWWLTVGYPLIEASSQLGLKGFATMYLSHVWMDYAWLMLLAAGGGATRILGTVPYALLLIALSAILVAFAAKIALDTWKLLRGPFASFR</sequence>
<evidence type="ECO:0000256" key="3">
    <source>
        <dbReference type="ARBA" id="ARBA00022692"/>
    </source>
</evidence>
<dbReference type="GO" id="GO:0005886">
    <property type="term" value="C:plasma membrane"/>
    <property type="evidence" value="ECO:0007669"/>
    <property type="project" value="UniProtKB-SubCell"/>
</dbReference>
<keyword evidence="2" id="KW-1003">Cell membrane</keyword>
<evidence type="ECO:0008006" key="9">
    <source>
        <dbReference type="Google" id="ProtNLM"/>
    </source>
</evidence>
<feature type="transmembrane region" description="Helical" evidence="6">
    <location>
        <begin position="120"/>
        <end position="143"/>
    </location>
</feature>
<keyword evidence="4 6" id="KW-1133">Transmembrane helix</keyword>
<evidence type="ECO:0000313" key="7">
    <source>
        <dbReference type="EMBL" id="GBD09159.1"/>
    </source>
</evidence>
<organism evidence="7 8">
    <name type="scientific">Candidatus Thermoflexus japonica</name>
    <dbReference type="NCBI Taxonomy" id="2035417"/>
    <lineage>
        <taxon>Bacteria</taxon>
        <taxon>Bacillati</taxon>
        <taxon>Chloroflexota</taxon>
        <taxon>Thermoflexia</taxon>
        <taxon>Thermoflexales</taxon>
        <taxon>Thermoflexaceae</taxon>
        <taxon>Thermoflexus</taxon>
    </lineage>
</organism>
<dbReference type="InterPro" id="IPR001123">
    <property type="entry name" value="LeuE-type"/>
</dbReference>
<name>A0A2H5Y6T7_9CHLR</name>
<keyword evidence="5 6" id="KW-0472">Membrane</keyword>
<dbReference type="Proteomes" id="UP000236642">
    <property type="component" value="Unassembled WGS sequence"/>
</dbReference>
<feature type="transmembrane region" description="Helical" evidence="6">
    <location>
        <begin position="155"/>
        <end position="175"/>
    </location>
</feature>
<evidence type="ECO:0000313" key="8">
    <source>
        <dbReference type="Proteomes" id="UP000236642"/>
    </source>
</evidence>
<dbReference type="PANTHER" id="PTHR38825:SF1">
    <property type="entry name" value="TRANSPORTER, LYSE FAMILY"/>
    <property type="match status" value="1"/>
</dbReference>
<feature type="transmembrane region" description="Helical" evidence="6">
    <location>
        <begin position="187"/>
        <end position="207"/>
    </location>
</feature>
<accession>A0A2H5Y6T7</accession>
<feature type="transmembrane region" description="Helical" evidence="6">
    <location>
        <begin position="79"/>
        <end position="100"/>
    </location>
</feature>
<feature type="transmembrane region" description="Helical" evidence="6">
    <location>
        <begin position="39"/>
        <end position="58"/>
    </location>
</feature>
<evidence type="ECO:0000256" key="5">
    <source>
        <dbReference type="ARBA" id="ARBA00023136"/>
    </source>
</evidence>
<evidence type="ECO:0000256" key="1">
    <source>
        <dbReference type="ARBA" id="ARBA00004651"/>
    </source>
</evidence>
<dbReference type="PANTHER" id="PTHR38825">
    <property type="entry name" value="LYSINE EXPORTER PROTEIN (LYSE/YGGA)"/>
    <property type="match status" value="1"/>
</dbReference>
<keyword evidence="3 6" id="KW-0812">Transmembrane</keyword>
<comment type="subcellular location">
    <subcellularLocation>
        <location evidence="1">Cell membrane</location>
        <topology evidence="1">Multi-pass membrane protein</topology>
    </subcellularLocation>
</comment>
<dbReference type="EMBL" id="BEHY01000029">
    <property type="protein sequence ID" value="GBD09159.1"/>
    <property type="molecule type" value="Genomic_DNA"/>
</dbReference>
<dbReference type="AlphaFoldDB" id="A0A2H5Y6T7"/>
<dbReference type="Pfam" id="PF01810">
    <property type="entry name" value="LysE"/>
    <property type="match status" value="1"/>
</dbReference>
<reference evidence="8" key="1">
    <citation type="submission" date="2017-09" db="EMBL/GenBank/DDBJ databases">
        <title>Metaegenomics of thermophilic ammonia-oxidizing enrichment culture.</title>
        <authorList>
            <person name="Kato S."/>
            <person name="Suzuki K."/>
        </authorList>
    </citation>
    <scope>NUCLEOTIDE SEQUENCE [LARGE SCALE GENOMIC DNA]</scope>
</reference>
<evidence type="ECO:0000256" key="6">
    <source>
        <dbReference type="SAM" id="Phobius"/>
    </source>
</evidence>
<comment type="caution">
    <text evidence="7">The sequence shown here is derived from an EMBL/GenBank/DDBJ whole genome shotgun (WGS) entry which is preliminary data.</text>
</comment>
<gene>
    <name evidence="7" type="ORF">HRbin22_01406</name>
</gene>
<protein>
    <recommendedName>
        <fullName evidence="9">Lysine transporter LysE</fullName>
    </recommendedName>
</protein>
<proteinExistence type="predicted"/>
<evidence type="ECO:0000256" key="2">
    <source>
        <dbReference type="ARBA" id="ARBA00022475"/>
    </source>
</evidence>
<dbReference type="GO" id="GO:0006865">
    <property type="term" value="P:amino acid transport"/>
    <property type="evidence" value="ECO:0007669"/>
    <property type="project" value="InterPro"/>
</dbReference>